<keyword evidence="3" id="KW-1185">Reference proteome</keyword>
<evidence type="ECO:0000313" key="2">
    <source>
        <dbReference type="EMBL" id="MBB5353697.1"/>
    </source>
</evidence>
<dbReference type="Proteomes" id="UP000557717">
    <property type="component" value="Unassembled WGS sequence"/>
</dbReference>
<dbReference type="EMBL" id="JACHFD010000032">
    <property type="protein sequence ID" value="MBB5353697.1"/>
    <property type="molecule type" value="Genomic_DNA"/>
</dbReference>
<reference evidence="2 3" key="1">
    <citation type="submission" date="2020-08" db="EMBL/GenBank/DDBJ databases">
        <title>Genomic Encyclopedia of Type Strains, Phase IV (KMG-IV): sequencing the most valuable type-strain genomes for metagenomic binning, comparative biology and taxonomic classification.</title>
        <authorList>
            <person name="Goeker M."/>
        </authorList>
    </citation>
    <scope>NUCLEOTIDE SEQUENCE [LARGE SCALE GENOMIC DNA]</scope>
    <source>
        <strain evidence="2 3">YC6886</strain>
    </source>
</reference>
<dbReference type="RefSeq" id="WP_184021946.1">
    <property type="nucleotide sequence ID" value="NZ_JACHFD010000032.1"/>
</dbReference>
<dbReference type="AlphaFoldDB" id="A0A840V617"/>
<sequence length="82" mass="9241">MSESDERLPHPCLALGYRSGTQSNTTTARIENAISVMARLIAEEGELFLPIFRRLEQELDERRDQEGALRRALSIAAKDGLR</sequence>
<accession>A0A840V617</accession>
<name>A0A840V617_9BACT</name>
<organism evidence="2 3">
    <name type="scientific">Haloferula luteola</name>
    <dbReference type="NCBI Taxonomy" id="595692"/>
    <lineage>
        <taxon>Bacteria</taxon>
        <taxon>Pseudomonadati</taxon>
        <taxon>Verrucomicrobiota</taxon>
        <taxon>Verrucomicrobiia</taxon>
        <taxon>Verrucomicrobiales</taxon>
        <taxon>Verrucomicrobiaceae</taxon>
        <taxon>Haloferula</taxon>
    </lineage>
</organism>
<evidence type="ECO:0000256" key="1">
    <source>
        <dbReference type="SAM" id="MobiDB-lite"/>
    </source>
</evidence>
<gene>
    <name evidence="2" type="ORF">HNR46_003958</name>
</gene>
<comment type="caution">
    <text evidence="2">The sequence shown here is derived from an EMBL/GenBank/DDBJ whole genome shotgun (WGS) entry which is preliminary data.</text>
</comment>
<evidence type="ECO:0000313" key="3">
    <source>
        <dbReference type="Proteomes" id="UP000557717"/>
    </source>
</evidence>
<protein>
    <submittedName>
        <fullName evidence="2">Uncharacterized protein</fullName>
    </submittedName>
</protein>
<proteinExistence type="predicted"/>
<feature type="region of interest" description="Disordered" evidence="1">
    <location>
        <begin position="1"/>
        <end position="21"/>
    </location>
</feature>